<feature type="transmembrane region" description="Helical" evidence="1">
    <location>
        <begin position="65"/>
        <end position="86"/>
    </location>
</feature>
<feature type="transmembrane region" description="Helical" evidence="1">
    <location>
        <begin position="6"/>
        <end position="24"/>
    </location>
</feature>
<name>A0A150WC76_BDEBC</name>
<organism evidence="2 3">
    <name type="scientific">Bdellovibrio bacteriovorus</name>
    <dbReference type="NCBI Taxonomy" id="959"/>
    <lineage>
        <taxon>Bacteria</taxon>
        <taxon>Pseudomonadati</taxon>
        <taxon>Bdellovibrionota</taxon>
        <taxon>Bdellovibrionia</taxon>
        <taxon>Bdellovibrionales</taxon>
        <taxon>Pseudobdellovibrionaceae</taxon>
        <taxon>Bdellovibrio</taxon>
    </lineage>
</organism>
<reference evidence="2 3" key="1">
    <citation type="submission" date="2016-03" db="EMBL/GenBank/DDBJ databases">
        <authorList>
            <person name="Ploux O."/>
        </authorList>
    </citation>
    <scope>NUCLEOTIDE SEQUENCE [LARGE SCALE GENOMIC DNA]</scope>
    <source>
        <strain evidence="2 3">BER2</strain>
    </source>
</reference>
<keyword evidence="1" id="KW-0812">Transmembrane</keyword>
<comment type="caution">
    <text evidence="2">The sequence shown here is derived from an EMBL/GenBank/DDBJ whole genome shotgun (WGS) entry which is preliminary data.</text>
</comment>
<proteinExistence type="predicted"/>
<dbReference type="Proteomes" id="UP000075391">
    <property type="component" value="Unassembled WGS sequence"/>
</dbReference>
<dbReference type="RefSeq" id="WP_063244824.1">
    <property type="nucleotide sequence ID" value="NZ_LUKF01000019.1"/>
</dbReference>
<dbReference type="EMBL" id="LUKF01000019">
    <property type="protein sequence ID" value="KYG60543.1"/>
    <property type="molecule type" value="Genomic_DNA"/>
</dbReference>
<evidence type="ECO:0000313" key="2">
    <source>
        <dbReference type="EMBL" id="KYG60543.1"/>
    </source>
</evidence>
<accession>A0A150WC76</accession>
<evidence type="ECO:0000313" key="3">
    <source>
        <dbReference type="Proteomes" id="UP000075391"/>
    </source>
</evidence>
<protein>
    <submittedName>
        <fullName evidence="2">Uncharacterized protein</fullName>
    </submittedName>
</protein>
<keyword evidence="1" id="KW-1133">Transmembrane helix</keyword>
<keyword evidence="1" id="KW-0472">Membrane</keyword>
<evidence type="ECO:0000256" key="1">
    <source>
        <dbReference type="SAM" id="Phobius"/>
    </source>
</evidence>
<feature type="transmembrane region" description="Helical" evidence="1">
    <location>
        <begin position="93"/>
        <end position="114"/>
    </location>
</feature>
<sequence>MSVLLLGQSLFYLITGLWPILHYPSFAKITGPKTDVWLLCIVGWFITIIGVVLLAAYFLNEVSTSLFILGAGAPLMLAGADIYYVSKKVISKVYLYDAVVEIVIVDAWLVMGFAGKVTSPLH</sequence>
<gene>
    <name evidence="2" type="ORF">AZI85_11050</name>
</gene>
<dbReference type="AlphaFoldDB" id="A0A150WC76"/>
<dbReference type="OrthoDB" id="799809at2"/>
<feature type="transmembrane region" description="Helical" evidence="1">
    <location>
        <begin position="36"/>
        <end position="59"/>
    </location>
</feature>